<sequence>MPMLTTHYHQLNLDLSHLDLDAIKWNSRGQALVKDATNLSDAGKLFMLPDDWVDGWKTWLWLAEKYQPNIAPAWHNHFAIVFYNPSSHSNFNLWLCYNITVRKHWIDKDFDLGTLQEGIYKMVDCNLAMVATGSLSHPAPIDSGPSSSHHNQNMCFCTWGLVSVAKDPYPHGSSIKANCFHPYKSAAISHTPMSSNPSGNPNKCICCSSTSHPPWACQATTCVITS</sequence>
<name>A0A8H8NVW8_9AGAM</name>
<evidence type="ECO:0000313" key="2">
    <source>
        <dbReference type="Proteomes" id="UP000650533"/>
    </source>
</evidence>
<dbReference type="KEGG" id="rsx:RhiXN_01224"/>
<reference evidence="1" key="1">
    <citation type="submission" date="2020-05" db="EMBL/GenBank/DDBJ databases">
        <title>Evolutionary and genomic comparisons of hybrid uninucleate and nonhybrid Rhizoctonia fungi.</title>
        <authorList>
            <person name="Li C."/>
            <person name="Chen X."/>
        </authorList>
    </citation>
    <scope>NUCLEOTIDE SEQUENCE</scope>
    <source>
        <strain evidence="1">AG-1 IA</strain>
    </source>
</reference>
<keyword evidence="1" id="KW-0695">RNA-directed DNA polymerase</keyword>
<evidence type="ECO:0000313" key="1">
    <source>
        <dbReference type="EMBL" id="QRW19818.1"/>
    </source>
</evidence>
<dbReference type="EMBL" id="CP059661">
    <property type="protein sequence ID" value="QRW19818.1"/>
    <property type="molecule type" value="Genomic_DNA"/>
</dbReference>
<keyword evidence="1" id="KW-0808">Transferase</keyword>
<keyword evidence="1" id="KW-0548">Nucleotidyltransferase</keyword>
<protein>
    <submittedName>
        <fullName evidence="1">Reverse transcriptase (RNA-dependent DNA polymerase) domain-containing protein</fullName>
    </submittedName>
</protein>
<dbReference type="GO" id="GO:0003964">
    <property type="term" value="F:RNA-directed DNA polymerase activity"/>
    <property type="evidence" value="ECO:0007669"/>
    <property type="project" value="UniProtKB-KW"/>
</dbReference>
<dbReference type="Proteomes" id="UP000650533">
    <property type="component" value="Chromosome 4"/>
</dbReference>
<gene>
    <name evidence="1" type="ORF">RhiXN_01224</name>
</gene>
<proteinExistence type="predicted"/>
<accession>A0A8H8NVW8</accession>
<dbReference type="AlphaFoldDB" id="A0A8H8NVW8"/>
<organism evidence="1 2">
    <name type="scientific">Rhizoctonia solani</name>
    <dbReference type="NCBI Taxonomy" id="456999"/>
    <lineage>
        <taxon>Eukaryota</taxon>
        <taxon>Fungi</taxon>
        <taxon>Dikarya</taxon>
        <taxon>Basidiomycota</taxon>
        <taxon>Agaricomycotina</taxon>
        <taxon>Agaricomycetes</taxon>
        <taxon>Cantharellales</taxon>
        <taxon>Ceratobasidiaceae</taxon>
        <taxon>Rhizoctonia</taxon>
    </lineage>
</organism>
<dbReference type="RefSeq" id="XP_043180055.1">
    <property type="nucleotide sequence ID" value="XM_043321043.1"/>
</dbReference>
<dbReference type="GeneID" id="67023506"/>